<dbReference type="InterPro" id="IPR018306">
    <property type="entry name" value="Phage_T5_Orf172_DNA-bd"/>
</dbReference>
<feature type="compositionally biased region" description="Basic and acidic residues" evidence="1">
    <location>
        <begin position="158"/>
        <end position="168"/>
    </location>
</feature>
<comment type="caution">
    <text evidence="3">The sequence shown here is derived from an EMBL/GenBank/DDBJ whole genome shotgun (WGS) entry which is preliminary data.</text>
</comment>
<dbReference type="Pfam" id="PF10544">
    <property type="entry name" value="T5orf172"/>
    <property type="match status" value="1"/>
</dbReference>
<sequence>MPFIPHTPEALIKRSDSKNPATTCKGITADGRHCRRDIASQQSPLANRRASKAGVVAVLSPGDDNHDGAAAYFCWQHKDQAAALTSDNHDGRTANLVPLQQRSSIDTLAERLGILDTEPSEQGKKTRRKKQHARPARKETLPQRWQDMDGPLLAVPEKGGRPPKDSRPAQHQTKKPAGTGLFCCLKSTDHEELPPSRPHALSEKPSRASNPHRPSASSQRPPAGRRYSSDPHSHPPHTSINYPLTSPHSQSLSPLTTPSHRPPPRRDPSSQTQQFLSLIPPHLSPATTSALLAELAKPISTLDEPGYIYIFWLTDHPDGDRPDDEVASTLVTEHDPPSPRRKSVGGGDVLQRYASQHRSGNGAGPRSLLTPSTNPTASPPTTVLLKIGRAANVQRRMNQWTRQCGYNVSLIRYYPYRPASASASAVVNSGQVRYAHKVERLIHLELAEQRVKRACEACGKEHREWFEVEGSRRGVRGVDEVVRRWVGWAERQ</sequence>
<dbReference type="SMART" id="SM00974">
    <property type="entry name" value="T5orf172"/>
    <property type="match status" value="1"/>
</dbReference>
<organism evidence="3 4">
    <name type="scientific">Ramalina farinacea</name>
    <dbReference type="NCBI Taxonomy" id="258253"/>
    <lineage>
        <taxon>Eukaryota</taxon>
        <taxon>Fungi</taxon>
        <taxon>Dikarya</taxon>
        <taxon>Ascomycota</taxon>
        <taxon>Pezizomycotina</taxon>
        <taxon>Lecanoromycetes</taxon>
        <taxon>OSLEUM clade</taxon>
        <taxon>Lecanoromycetidae</taxon>
        <taxon>Lecanorales</taxon>
        <taxon>Lecanorineae</taxon>
        <taxon>Ramalinaceae</taxon>
        <taxon>Ramalina</taxon>
    </lineage>
</organism>
<keyword evidence="4" id="KW-1185">Reference proteome</keyword>
<dbReference type="EMBL" id="JAPUFD010000015">
    <property type="protein sequence ID" value="MDI1491589.1"/>
    <property type="molecule type" value="Genomic_DNA"/>
</dbReference>
<name>A0AA43QTV6_9LECA</name>
<reference evidence="3" key="1">
    <citation type="journal article" date="2023" name="Genome Biol. Evol.">
        <title>First Whole Genome Sequence and Flow Cytometry Genome Size Data for the Lichen-Forming Fungus Ramalina farinacea (Ascomycota).</title>
        <authorList>
            <person name="Llewellyn T."/>
            <person name="Mian S."/>
            <person name="Hill R."/>
            <person name="Leitch I.J."/>
            <person name="Gaya E."/>
        </authorList>
    </citation>
    <scope>NUCLEOTIDE SEQUENCE</scope>
    <source>
        <strain evidence="3">LIQ254RAFAR</strain>
    </source>
</reference>
<feature type="compositionally biased region" description="Polar residues" evidence="1">
    <location>
        <begin position="238"/>
        <end position="250"/>
    </location>
</feature>
<gene>
    <name evidence="3" type="ORF">OHK93_002798</name>
</gene>
<feature type="compositionally biased region" description="Low complexity" evidence="1">
    <location>
        <begin position="370"/>
        <end position="381"/>
    </location>
</feature>
<dbReference type="AlphaFoldDB" id="A0AA43QTV6"/>
<protein>
    <recommendedName>
        <fullName evidence="2">Bacteriophage T5 Orf172 DNA-binding domain-containing protein</fullName>
    </recommendedName>
</protein>
<dbReference type="PANTHER" id="PTHR28094:SF2">
    <property type="entry name" value="BACTERIOPHAGE T5 ORF172 DNA-BINDING DOMAIN-CONTAINING PROTEIN"/>
    <property type="match status" value="1"/>
</dbReference>
<evidence type="ECO:0000313" key="3">
    <source>
        <dbReference type="EMBL" id="MDI1491589.1"/>
    </source>
</evidence>
<proteinExistence type="predicted"/>
<feature type="region of interest" description="Disordered" evidence="1">
    <location>
        <begin position="318"/>
        <end position="381"/>
    </location>
</feature>
<feature type="domain" description="Bacteriophage T5 Orf172 DNA-binding" evidence="2">
    <location>
        <begin position="379"/>
        <end position="485"/>
    </location>
</feature>
<evidence type="ECO:0000256" key="1">
    <source>
        <dbReference type="SAM" id="MobiDB-lite"/>
    </source>
</evidence>
<evidence type="ECO:0000313" key="4">
    <source>
        <dbReference type="Proteomes" id="UP001161017"/>
    </source>
</evidence>
<dbReference type="InterPro" id="IPR053006">
    <property type="entry name" value="Meiosis_regulatory"/>
</dbReference>
<feature type="compositionally biased region" description="Basic residues" evidence="1">
    <location>
        <begin position="125"/>
        <end position="135"/>
    </location>
</feature>
<dbReference type="Proteomes" id="UP001161017">
    <property type="component" value="Unassembled WGS sequence"/>
</dbReference>
<accession>A0AA43QTV6</accession>
<feature type="compositionally biased region" description="Basic and acidic residues" evidence="1">
    <location>
        <begin position="187"/>
        <end position="206"/>
    </location>
</feature>
<evidence type="ECO:0000259" key="2">
    <source>
        <dbReference type="SMART" id="SM00974"/>
    </source>
</evidence>
<dbReference type="PANTHER" id="PTHR28094">
    <property type="entry name" value="MEIOTICALLY UP-REGULATED GENE 113 PROTEIN"/>
    <property type="match status" value="1"/>
</dbReference>
<feature type="region of interest" description="Disordered" evidence="1">
    <location>
        <begin position="113"/>
        <end position="273"/>
    </location>
</feature>